<keyword evidence="5 6" id="KW-0472">Membrane</keyword>
<feature type="transmembrane region" description="Helical" evidence="6">
    <location>
        <begin position="156"/>
        <end position="180"/>
    </location>
</feature>
<evidence type="ECO:0000256" key="4">
    <source>
        <dbReference type="ARBA" id="ARBA00022989"/>
    </source>
</evidence>
<evidence type="ECO:0000256" key="2">
    <source>
        <dbReference type="ARBA" id="ARBA00022475"/>
    </source>
</evidence>
<reference evidence="7 8" key="1">
    <citation type="submission" date="2020-04" db="EMBL/GenBank/DDBJ databases">
        <title>MicrobeNet Type strains.</title>
        <authorList>
            <person name="Nicholson A.C."/>
        </authorList>
    </citation>
    <scope>NUCLEOTIDE SEQUENCE [LARGE SCALE GENOMIC DNA]</scope>
    <source>
        <strain evidence="7 8">JCM 12354</strain>
    </source>
</reference>
<keyword evidence="4 6" id="KW-1133">Transmembrane helix</keyword>
<proteinExistence type="predicted"/>
<dbReference type="InterPro" id="IPR001123">
    <property type="entry name" value="LeuE-type"/>
</dbReference>
<feature type="transmembrane region" description="Helical" evidence="6">
    <location>
        <begin position="192"/>
        <end position="210"/>
    </location>
</feature>
<feature type="transmembrane region" description="Helical" evidence="6">
    <location>
        <begin position="112"/>
        <end position="136"/>
    </location>
</feature>
<dbReference type="Proteomes" id="UP000565711">
    <property type="component" value="Unassembled WGS sequence"/>
</dbReference>
<evidence type="ECO:0000256" key="6">
    <source>
        <dbReference type="SAM" id="Phobius"/>
    </source>
</evidence>
<feature type="transmembrane region" description="Helical" evidence="6">
    <location>
        <begin position="40"/>
        <end position="64"/>
    </location>
</feature>
<feature type="transmembrane region" description="Helical" evidence="6">
    <location>
        <begin position="70"/>
        <end position="91"/>
    </location>
</feature>
<dbReference type="GO" id="GO:0005886">
    <property type="term" value="C:plasma membrane"/>
    <property type="evidence" value="ECO:0007669"/>
    <property type="project" value="UniProtKB-SubCell"/>
</dbReference>
<dbReference type="AlphaFoldDB" id="A0A846Y018"/>
<comment type="caution">
    <text evidence="7">The sequence shown here is derived from an EMBL/GenBank/DDBJ whole genome shotgun (WGS) entry which is preliminary data.</text>
</comment>
<sequence>MSVPLLVGFAGLCLLLAATPGPDTFLVLRFGLGGARFGIAAALGSGVGSLLWAALVALGVATLLQSSAVAFGAVKAIGGLYLLYLGVSGFIRCRRVGADSEQLGRRKPAASLWTALTTGLVSCAANPKVGLFFLAVAPQFLPPNTSNFGSTMLLGAIDGVIAVLWLTAVALGAATAVDWIARPKVTRRLDEISSGVLVLLGIGTLATSTTW</sequence>
<name>A0A846Y018_9NOCA</name>
<keyword evidence="2" id="KW-1003">Cell membrane</keyword>
<dbReference type="EMBL" id="JAAXOP010000010">
    <property type="protein sequence ID" value="NKY52197.1"/>
    <property type="molecule type" value="Genomic_DNA"/>
</dbReference>
<keyword evidence="8" id="KW-1185">Reference proteome</keyword>
<dbReference type="GO" id="GO:0015171">
    <property type="term" value="F:amino acid transmembrane transporter activity"/>
    <property type="evidence" value="ECO:0007669"/>
    <property type="project" value="TreeGrafter"/>
</dbReference>
<dbReference type="RefSeq" id="WP_067876086.1">
    <property type="nucleotide sequence ID" value="NZ_JAAXOP010000010.1"/>
</dbReference>
<feature type="transmembrane region" description="Helical" evidence="6">
    <location>
        <begin position="6"/>
        <end position="28"/>
    </location>
</feature>
<evidence type="ECO:0000313" key="8">
    <source>
        <dbReference type="Proteomes" id="UP000565711"/>
    </source>
</evidence>
<evidence type="ECO:0000313" key="7">
    <source>
        <dbReference type="EMBL" id="NKY52197.1"/>
    </source>
</evidence>
<evidence type="ECO:0000256" key="5">
    <source>
        <dbReference type="ARBA" id="ARBA00023136"/>
    </source>
</evidence>
<gene>
    <name evidence="7" type="ORF">HGA08_18425</name>
</gene>
<evidence type="ECO:0000256" key="3">
    <source>
        <dbReference type="ARBA" id="ARBA00022692"/>
    </source>
</evidence>
<organism evidence="7 8">
    <name type="scientific">Nocardia vermiculata</name>
    <dbReference type="NCBI Taxonomy" id="257274"/>
    <lineage>
        <taxon>Bacteria</taxon>
        <taxon>Bacillati</taxon>
        <taxon>Actinomycetota</taxon>
        <taxon>Actinomycetes</taxon>
        <taxon>Mycobacteriales</taxon>
        <taxon>Nocardiaceae</taxon>
        <taxon>Nocardia</taxon>
    </lineage>
</organism>
<dbReference type="Pfam" id="PF01810">
    <property type="entry name" value="LysE"/>
    <property type="match status" value="1"/>
</dbReference>
<dbReference type="PANTHER" id="PTHR30086">
    <property type="entry name" value="ARGININE EXPORTER PROTEIN ARGO"/>
    <property type="match status" value="1"/>
</dbReference>
<protein>
    <submittedName>
        <fullName evidence="7">LysE family translocator</fullName>
    </submittedName>
</protein>
<dbReference type="PANTHER" id="PTHR30086:SF20">
    <property type="entry name" value="ARGININE EXPORTER PROTEIN ARGO-RELATED"/>
    <property type="match status" value="1"/>
</dbReference>
<accession>A0A846Y018</accession>
<keyword evidence="3 6" id="KW-0812">Transmembrane</keyword>
<evidence type="ECO:0000256" key="1">
    <source>
        <dbReference type="ARBA" id="ARBA00004651"/>
    </source>
</evidence>
<comment type="subcellular location">
    <subcellularLocation>
        <location evidence="1">Cell membrane</location>
        <topology evidence="1">Multi-pass membrane protein</topology>
    </subcellularLocation>
</comment>